<evidence type="ECO:0000259" key="1">
    <source>
        <dbReference type="SMART" id="SM00822"/>
    </source>
</evidence>
<dbReference type="Proteomes" id="UP000199323">
    <property type="component" value="Unassembled WGS sequence"/>
</dbReference>
<dbReference type="EMBL" id="FONG01000003">
    <property type="protein sequence ID" value="SFE53622.1"/>
    <property type="molecule type" value="Genomic_DNA"/>
</dbReference>
<accession>A0A1I2BBN3</accession>
<evidence type="ECO:0000313" key="2">
    <source>
        <dbReference type="EMBL" id="SFE53622.1"/>
    </source>
</evidence>
<dbReference type="SMART" id="SM00822">
    <property type="entry name" value="PKS_KR"/>
    <property type="match status" value="1"/>
</dbReference>
<name>A0A1I2BBN3_9ACTN</name>
<dbReference type="InterPro" id="IPR057326">
    <property type="entry name" value="KR_dom"/>
</dbReference>
<evidence type="ECO:0000313" key="3">
    <source>
        <dbReference type="Proteomes" id="UP000199323"/>
    </source>
</evidence>
<protein>
    <submittedName>
        <fullName evidence="2">Short-chain dehydrogenase</fullName>
    </submittedName>
</protein>
<dbReference type="PANTHER" id="PTHR45458:SF1">
    <property type="entry name" value="SHORT CHAIN DEHYDROGENASE"/>
    <property type="match status" value="1"/>
</dbReference>
<organism evidence="2 3">
    <name type="scientific">Actinacidiphila alni</name>
    <dbReference type="NCBI Taxonomy" id="380248"/>
    <lineage>
        <taxon>Bacteria</taxon>
        <taxon>Bacillati</taxon>
        <taxon>Actinomycetota</taxon>
        <taxon>Actinomycetes</taxon>
        <taxon>Kitasatosporales</taxon>
        <taxon>Streptomycetaceae</taxon>
        <taxon>Actinacidiphila</taxon>
    </lineage>
</organism>
<keyword evidence="3" id="KW-1185">Reference proteome</keyword>
<dbReference type="InterPro" id="IPR002347">
    <property type="entry name" value="SDR_fam"/>
</dbReference>
<proteinExistence type="predicted"/>
<dbReference type="RefSeq" id="WP_093712622.1">
    <property type="nucleotide sequence ID" value="NZ_FONG01000003.1"/>
</dbReference>
<dbReference type="PRINTS" id="PR00081">
    <property type="entry name" value="GDHRDH"/>
</dbReference>
<dbReference type="Pfam" id="PF13561">
    <property type="entry name" value="adh_short_C2"/>
    <property type="match status" value="1"/>
</dbReference>
<dbReference type="GO" id="GO:0016616">
    <property type="term" value="F:oxidoreductase activity, acting on the CH-OH group of donors, NAD or NADP as acceptor"/>
    <property type="evidence" value="ECO:0007669"/>
    <property type="project" value="TreeGrafter"/>
</dbReference>
<sequence>MTTTNSGGHSEAPPDSGGQILLIGASRGLGLALAREWQRRGRHVVATVRGTGRTALHDLADAHPSDIEIETLDVTVPEQISALRDRLAGRTFDLLFVNAGVTNQPEGTVAETSTDEFVRVMVTNALSPLRVVETLDDLVAPDGTIGVMSSGQGSVANNERGGHEVYRGSKAALNTFMRSYAARRSEDRRPLVLMAPGWVRTELGGDGARLSVEESIPNVVRTLDALADRPGLHYVDYLGRTVPW</sequence>
<dbReference type="SUPFAM" id="SSF51735">
    <property type="entry name" value="NAD(P)-binding Rossmann-fold domains"/>
    <property type="match status" value="1"/>
</dbReference>
<dbReference type="STRING" id="380248.SAMN05216251_103438"/>
<dbReference type="OrthoDB" id="9785826at2"/>
<dbReference type="InterPro" id="IPR052184">
    <property type="entry name" value="SDR_enzymes"/>
</dbReference>
<feature type="domain" description="Ketoreductase" evidence="1">
    <location>
        <begin position="18"/>
        <end position="202"/>
    </location>
</feature>
<dbReference type="AlphaFoldDB" id="A0A1I2BBN3"/>
<reference evidence="2 3" key="1">
    <citation type="submission" date="2016-10" db="EMBL/GenBank/DDBJ databases">
        <authorList>
            <person name="de Groot N.N."/>
        </authorList>
    </citation>
    <scope>NUCLEOTIDE SEQUENCE [LARGE SCALE GENOMIC DNA]</scope>
    <source>
        <strain evidence="2 3">CGMCC 4.3510</strain>
    </source>
</reference>
<dbReference type="PANTHER" id="PTHR45458">
    <property type="entry name" value="SHORT-CHAIN DEHYDROGENASE/REDUCTASE SDR"/>
    <property type="match status" value="1"/>
</dbReference>
<dbReference type="Gene3D" id="3.40.50.720">
    <property type="entry name" value="NAD(P)-binding Rossmann-like Domain"/>
    <property type="match status" value="1"/>
</dbReference>
<dbReference type="InterPro" id="IPR036291">
    <property type="entry name" value="NAD(P)-bd_dom_sf"/>
</dbReference>
<gene>
    <name evidence="2" type="ORF">SAMN05216251_103438</name>
</gene>